<evidence type="ECO:0000313" key="4">
    <source>
        <dbReference type="Proteomes" id="UP000204391"/>
    </source>
</evidence>
<sequence>MQKEELSSETTTRKQQKAKRKAEKKQNKKPRRRAFPIWLRIIVVILLCAIALVIGAIVGYAIIGSGKPSDALDMDTWRHIIEIVTKTE</sequence>
<dbReference type="KEGG" id="vne:CFK40_03250"/>
<dbReference type="EMBL" id="CP022437">
    <property type="protein sequence ID" value="ASN07280.1"/>
    <property type="molecule type" value="Genomic_DNA"/>
</dbReference>
<keyword evidence="2" id="KW-0812">Transmembrane</keyword>
<protein>
    <recommendedName>
        <fullName evidence="5">DNA-directed RNA polymerase subunit beta</fullName>
    </recommendedName>
</protein>
<reference evidence="3 4" key="1">
    <citation type="journal article" date="2003" name="Int. J. Syst. Evol. Microbiol.">
        <title>Virgibacillus carmonensis sp. nov., Virgibacillus necropolis sp. nov. and Virgibacillus picturae sp. nov., three novel species isolated from deteriorated mural paintings, transfer of the species of the genus salibacillus to Virgibacillus, as Virgibacillus marismortui comb. nov. and Virgibacillus salexigens comb. nov., and emended description of the genus Virgibacillus.</title>
        <authorList>
            <person name="Heyrman J."/>
            <person name="Logan N.A."/>
            <person name="Busse H.J."/>
            <person name="Balcaen A."/>
            <person name="Lebbe L."/>
            <person name="Rodriguez-Diaz M."/>
            <person name="Swings J."/>
            <person name="De Vos P."/>
        </authorList>
    </citation>
    <scope>NUCLEOTIDE SEQUENCE [LARGE SCALE GENOMIC DNA]</scope>
    <source>
        <strain evidence="3 4">LMG 19488</strain>
    </source>
</reference>
<feature type="region of interest" description="Disordered" evidence="1">
    <location>
        <begin position="1"/>
        <end position="30"/>
    </location>
</feature>
<keyword evidence="2" id="KW-0472">Membrane</keyword>
<dbReference type="Pfam" id="PF11772">
    <property type="entry name" value="EpuA"/>
    <property type="match status" value="1"/>
</dbReference>
<name>A0A221MI24_9BACI</name>
<proteinExistence type="predicted"/>
<evidence type="ECO:0000256" key="2">
    <source>
        <dbReference type="SAM" id="Phobius"/>
    </source>
</evidence>
<evidence type="ECO:0000313" key="3">
    <source>
        <dbReference type="EMBL" id="ASN07280.1"/>
    </source>
</evidence>
<accession>A0A221MI24</accession>
<dbReference type="AlphaFoldDB" id="A0A221MI24"/>
<keyword evidence="4" id="KW-1185">Reference proteome</keyword>
<evidence type="ECO:0008006" key="5">
    <source>
        <dbReference type="Google" id="ProtNLM"/>
    </source>
</evidence>
<dbReference type="InterPro" id="IPR024596">
    <property type="entry name" value="RNApol_su_b/EpuA"/>
</dbReference>
<feature type="compositionally biased region" description="Basic residues" evidence="1">
    <location>
        <begin position="14"/>
        <end position="30"/>
    </location>
</feature>
<keyword evidence="2" id="KW-1133">Transmembrane helix</keyword>
<dbReference type="Proteomes" id="UP000204391">
    <property type="component" value="Chromosome"/>
</dbReference>
<organism evidence="3 4">
    <name type="scientific">Virgibacillus necropolis</name>
    <dbReference type="NCBI Taxonomy" id="163877"/>
    <lineage>
        <taxon>Bacteria</taxon>
        <taxon>Bacillati</taxon>
        <taxon>Bacillota</taxon>
        <taxon>Bacilli</taxon>
        <taxon>Bacillales</taxon>
        <taxon>Bacillaceae</taxon>
        <taxon>Virgibacillus</taxon>
    </lineage>
</organism>
<feature type="transmembrane region" description="Helical" evidence="2">
    <location>
        <begin position="37"/>
        <end position="63"/>
    </location>
</feature>
<evidence type="ECO:0000256" key="1">
    <source>
        <dbReference type="SAM" id="MobiDB-lite"/>
    </source>
</evidence>
<gene>
    <name evidence="3" type="ORF">CFK40_03250</name>
</gene>